<name>B8HI11_PSECP</name>
<dbReference type="AlphaFoldDB" id="B8HI11"/>
<dbReference type="EMBL" id="CP001342">
    <property type="protein sequence ID" value="ACL42058.1"/>
    <property type="molecule type" value="Genomic_DNA"/>
</dbReference>
<dbReference type="HOGENOM" id="CLU_2353773_0_0_11"/>
<proteinExistence type="predicted"/>
<gene>
    <name evidence="1" type="ordered locus">Achl_4107</name>
</gene>
<evidence type="ECO:0000313" key="2">
    <source>
        <dbReference type="Proteomes" id="UP000002505"/>
    </source>
</evidence>
<keyword evidence="2" id="KW-1185">Reference proteome</keyword>
<accession>B8HI11</accession>
<dbReference type="KEGG" id="ach:Achl_4107"/>
<keyword evidence="1" id="KW-0614">Plasmid</keyword>
<reference evidence="1" key="1">
    <citation type="submission" date="2009-01" db="EMBL/GenBank/DDBJ databases">
        <title>Complete sequence of plasmid1 of Arthrobacter chlorophenolicus A6.</title>
        <authorList>
            <consortium name="US DOE Joint Genome Institute"/>
            <person name="Lucas S."/>
            <person name="Copeland A."/>
            <person name="Lapidus A."/>
            <person name="Glavina del Rio T."/>
            <person name="Tice H."/>
            <person name="Bruce D."/>
            <person name="Goodwin L."/>
            <person name="Pitluck S."/>
            <person name="Goltsman E."/>
            <person name="Clum A."/>
            <person name="Larimer F."/>
            <person name="Land M."/>
            <person name="Hauser L."/>
            <person name="Kyrpides N."/>
            <person name="Mikhailova N."/>
            <person name="Jansson J."/>
            <person name="Richardson P."/>
        </authorList>
    </citation>
    <scope>NUCLEOTIDE SEQUENCE [LARGE SCALE GENOMIC DNA]</scope>
    <source>
        <strain evidence="1">A6</strain>
        <plasmid evidence="1">pACHL01</plasmid>
    </source>
</reference>
<protein>
    <submittedName>
        <fullName evidence="1">Uncharacterized protein</fullName>
    </submittedName>
</protein>
<sequence length="96" mass="10506">MIVRLESGEEFEATPEDFGKFGYADKNTVIADWRAFVEDATGVDLLREGSELNPLWVALFQALNSPAALTDGSLASIQAEIIALAGDVRAYRQQPF</sequence>
<geneLocation type="plasmid" evidence="1 2">
    <name>pACHL01</name>
</geneLocation>
<evidence type="ECO:0000313" key="1">
    <source>
        <dbReference type="EMBL" id="ACL42058.1"/>
    </source>
</evidence>
<organism evidence="1 2">
    <name type="scientific">Pseudarthrobacter chlorophenolicus (strain ATCC 700700 / DSM 12829 / CIP 107037 / JCM 12360 / KCTC 9906 / NCIMB 13794 / A6)</name>
    <name type="common">Arthrobacter chlorophenolicus</name>
    <dbReference type="NCBI Taxonomy" id="452863"/>
    <lineage>
        <taxon>Bacteria</taxon>
        <taxon>Bacillati</taxon>
        <taxon>Actinomycetota</taxon>
        <taxon>Actinomycetes</taxon>
        <taxon>Micrococcales</taxon>
        <taxon>Micrococcaceae</taxon>
        <taxon>Pseudarthrobacter</taxon>
    </lineage>
</organism>
<dbReference type="Proteomes" id="UP000002505">
    <property type="component" value="Plasmid pACHL01"/>
</dbReference>